<dbReference type="Pfam" id="PF01329">
    <property type="entry name" value="Pterin_4a"/>
    <property type="match status" value="1"/>
</dbReference>
<dbReference type="GO" id="GO:0008124">
    <property type="term" value="F:4-alpha-hydroxytetrahydrobiopterin dehydratase activity"/>
    <property type="evidence" value="ECO:0007669"/>
    <property type="project" value="UniProtKB-EC"/>
</dbReference>
<dbReference type="AlphaFoldDB" id="A0A1F7JM82"/>
<name>A0A1F7JM82_9BACT</name>
<dbReference type="Proteomes" id="UP000176376">
    <property type="component" value="Unassembled WGS sequence"/>
</dbReference>
<keyword evidence="4" id="KW-0456">Lyase</keyword>
<accession>A0A1F7JM82</accession>
<dbReference type="InterPro" id="IPR001533">
    <property type="entry name" value="Pterin_deHydtase"/>
</dbReference>
<dbReference type="PANTHER" id="PTHR12599">
    <property type="entry name" value="PTERIN-4-ALPHA-CARBINOLAMINE DEHYDRATASE"/>
    <property type="match status" value="1"/>
</dbReference>
<dbReference type="CDD" id="cd00913">
    <property type="entry name" value="PCD_DCoH_subfamily_a"/>
    <property type="match status" value="1"/>
</dbReference>
<dbReference type="GO" id="GO:0006729">
    <property type="term" value="P:tetrahydrobiopterin biosynthetic process"/>
    <property type="evidence" value="ECO:0007669"/>
    <property type="project" value="InterPro"/>
</dbReference>
<sequence length="116" mass="13176">MTNLDKQKCVPCEGGTKPFTPREFAPYLSQVGDWEVVKDKKIEKLFKFKNFAKALEFVNMVGEIAEQEQHHPNIYMFGWSKVKITLMTHAIKGLSVNDFILATKINKIEGINISGS</sequence>
<dbReference type="EMBL" id="MGAY01000026">
    <property type="protein sequence ID" value="OGK56711.1"/>
    <property type="molecule type" value="Genomic_DNA"/>
</dbReference>
<proteinExistence type="inferred from homology"/>
<dbReference type="InterPro" id="IPR036428">
    <property type="entry name" value="PCD_sf"/>
</dbReference>
<organism evidence="5 6">
    <name type="scientific">Candidatus Roizmanbacteria bacterium RIFCSPLOWO2_02_FULL_38_10</name>
    <dbReference type="NCBI Taxonomy" id="1802074"/>
    <lineage>
        <taxon>Bacteria</taxon>
        <taxon>Candidatus Roizmaniibacteriota</taxon>
    </lineage>
</organism>
<dbReference type="Gene3D" id="3.30.1360.20">
    <property type="entry name" value="Transcriptional coactivator/pterin dehydratase"/>
    <property type="match status" value="1"/>
</dbReference>
<protein>
    <recommendedName>
        <fullName evidence="3">4a-hydroxytetrahydrobiopterin dehydratase</fullName>
        <ecNumber evidence="3">4.2.1.96</ecNumber>
    </recommendedName>
</protein>
<dbReference type="EC" id="4.2.1.96" evidence="3"/>
<comment type="catalytic activity">
    <reaction evidence="1">
        <text>(4aS,6R)-4a-hydroxy-L-erythro-5,6,7,8-tetrahydrobiopterin = (6R)-L-erythro-6,7-dihydrobiopterin + H2O</text>
        <dbReference type="Rhea" id="RHEA:11920"/>
        <dbReference type="ChEBI" id="CHEBI:15377"/>
        <dbReference type="ChEBI" id="CHEBI:15642"/>
        <dbReference type="ChEBI" id="CHEBI:43120"/>
        <dbReference type="EC" id="4.2.1.96"/>
    </reaction>
</comment>
<evidence type="ECO:0000256" key="3">
    <source>
        <dbReference type="ARBA" id="ARBA00013252"/>
    </source>
</evidence>
<dbReference type="SUPFAM" id="SSF55248">
    <property type="entry name" value="PCD-like"/>
    <property type="match status" value="1"/>
</dbReference>
<reference evidence="5 6" key="1">
    <citation type="journal article" date="2016" name="Nat. Commun.">
        <title>Thousands of microbial genomes shed light on interconnected biogeochemical processes in an aquifer system.</title>
        <authorList>
            <person name="Anantharaman K."/>
            <person name="Brown C.T."/>
            <person name="Hug L.A."/>
            <person name="Sharon I."/>
            <person name="Castelle C.J."/>
            <person name="Probst A.J."/>
            <person name="Thomas B.C."/>
            <person name="Singh A."/>
            <person name="Wilkins M.J."/>
            <person name="Karaoz U."/>
            <person name="Brodie E.L."/>
            <person name="Williams K.H."/>
            <person name="Hubbard S.S."/>
            <person name="Banfield J.F."/>
        </authorList>
    </citation>
    <scope>NUCLEOTIDE SEQUENCE [LARGE SCALE GENOMIC DNA]</scope>
</reference>
<evidence type="ECO:0000256" key="4">
    <source>
        <dbReference type="ARBA" id="ARBA00023239"/>
    </source>
</evidence>
<evidence type="ECO:0000313" key="5">
    <source>
        <dbReference type="EMBL" id="OGK56711.1"/>
    </source>
</evidence>
<dbReference type="PANTHER" id="PTHR12599:SF0">
    <property type="entry name" value="PTERIN-4-ALPHA-CARBINOLAMINE DEHYDRATASE"/>
    <property type="match status" value="1"/>
</dbReference>
<comment type="caution">
    <text evidence="5">The sequence shown here is derived from an EMBL/GenBank/DDBJ whole genome shotgun (WGS) entry which is preliminary data.</text>
</comment>
<evidence type="ECO:0000313" key="6">
    <source>
        <dbReference type="Proteomes" id="UP000176376"/>
    </source>
</evidence>
<evidence type="ECO:0000256" key="2">
    <source>
        <dbReference type="ARBA" id="ARBA00006472"/>
    </source>
</evidence>
<gene>
    <name evidence="5" type="ORF">A3J15_02545</name>
</gene>
<dbReference type="STRING" id="1802074.A3J15_02545"/>
<evidence type="ECO:0000256" key="1">
    <source>
        <dbReference type="ARBA" id="ARBA00001554"/>
    </source>
</evidence>
<comment type="similarity">
    <text evidence="2">Belongs to the pterin-4-alpha-carbinolamine dehydratase family.</text>
</comment>